<dbReference type="Gene3D" id="3.20.20.70">
    <property type="entry name" value="Aldolase class I"/>
    <property type="match status" value="1"/>
</dbReference>
<evidence type="ECO:0000313" key="4">
    <source>
        <dbReference type="EMBL" id="MPN22849.1"/>
    </source>
</evidence>
<dbReference type="AlphaFoldDB" id="A0A645GAN6"/>
<organism evidence="4">
    <name type="scientific">bioreactor metagenome</name>
    <dbReference type="NCBI Taxonomy" id="1076179"/>
    <lineage>
        <taxon>unclassified sequences</taxon>
        <taxon>metagenomes</taxon>
        <taxon>ecological metagenomes</taxon>
    </lineage>
</organism>
<gene>
    <name evidence="4" type="primary">chuR_7</name>
    <name evidence="4" type="ORF">SDC9_170234</name>
</gene>
<protein>
    <submittedName>
        <fullName evidence="4">Anaerobic sulfatase-maturating enzyme</fullName>
        <ecNumber evidence="4">1.1.99.-</ecNumber>
    </submittedName>
</protein>
<dbReference type="PANTHER" id="PTHR43273:SF3">
    <property type="entry name" value="ANAEROBIC SULFATASE-MATURATING ENZYME HOMOLOG ASLB-RELATED"/>
    <property type="match status" value="1"/>
</dbReference>
<dbReference type="CDD" id="cd21120">
    <property type="entry name" value="SPASM_anSME"/>
    <property type="match status" value="1"/>
</dbReference>
<keyword evidence="2" id="KW-0479">Metal-binding</keyword>
<dbReference type="InterPro" id="IPR013785">
    <property type="entry name" value="Aldolase_TIM"/>
</dbReference>
<evidence type="ECO:0000259" key="3">
    <source>
        <dbReference type="Pfam" id="PF13186"/>
    </source>
</evidence>
<sequence>MGLPAQRCISAEFCGKALAVEHNGDVYSCDHYVYPDYRLGNLRSANWAELAFSEQQIKFGFAKRDTLPGFCRRCEYLGLCWGGCPKDRFTRTPDGEPGLNYLCPGLKKFFSYIQPALAEIINRIHSERRW</sequence>
<dbReference type="NCBIfam" id="TIGR04085">
    <property type="entry name" value="rSAM_more_4Fe4S"/>
    <property type="match status" value="1"/>
</dbReference>
<comment type="cofactor">
    <cofactor evidence="1">
        <name>[4Fe-4S] cluster</name>
        <dbReference type="ChEBI" id="CHEBI:49883"/>
    </cofactor>
</comment>
<dbReference type="EMBL" id="VSSQ01071181">
    <property type="protein sequence ID" value="MPN22849.1"/>
    <property type="molecule type" value="Genomic_DNA"/>
</dbReference>
<reference evidence="4" key="1">
    <citation type="submission" date="2019-08" db="EMBL/GenBank/DDBJ databases">
        <authorList>
            <person name="Kucharzyk K."/>
            <person name="Murdoch R.W."/>
            <person name="Higgins S."/>
            <person name="Loffler F."/>
        </authorList>
    </citation>
    <scope>NUCLEOTIDE SEQUENCE</scope>
</reference>
<dbReference type="GO" id="GO:0016491">
    <property type="term" value="F:oxidoreductase activity"/>
    <property type="evidence" value="ECO:0007669"/>
    <property type="project" value="UniProtKB-KW"/>
</dbReference>
<comment type="caution">
    <text evidence="4">The sequence shown here is derived from an EMBL/GenBank/DDBJ whole genome shotgun (WGS) entry which is preliminary data.</text>
</comment>
<dbReference type="Pfam" id="PF13186">
    <property type="entry name" value="SPASM"/>
    <property type="match status" value="1"/>
</dbReference>
<dbReference type="PANTHER" id="PTHR43273">
    <property type="entry name" value="ANAEROBIC SULFATASE-MATURATING ENZYME HOMOLOG ASLB-RELATED"/>
    <property type="match status" value="1"/>
</dbReference>
<dbReference type="SUPFAM" id="SSF102114">
    <property type="entry name" value="Radical SAM enzymes"/>
    <property type="match status" value="1"/>
</dbReference>
<accession>A0A645GAN6</accession>
<dbReference type="InterPro" id="IPR023885">
    <property type="entry name" value="4Fe4S-binding_SPASM_dom"/>
</dbReference>
<keyword evidence="2" id="KW-0411">Iron-sulfur</keyword>
<evidence type="ECO:0000256" key="1">
    <source>
        <dbReference type="ARBA" id="ARBA00001966"/>
    </source>
</evidence>
<feature type="domain" description="4Fe4S-binding SPASM" evidence="3">
    <location>
        <begin position="15"/>
        <end position="75"/>
    </location>
</feature>
<dbReference type="InterPro" id="IPR023867">
    <property type="entry name" value="Sulphatase_maturase_rSAM"/>
</dbReference>
<dbReference type="InterPro" id="IPR047207">
    <property type="entry name" value="SPASM_anSME"/>
</dbReference>
<keyword evidence="2" id="KW-0004">4Fe-4S</keyword>
<proteinExistence type="predicted"/>
<dbReference type="InterPro" id="IPR058240">
    <property type="entry name" value="rSAM_sf"/>
</dbReference>
<keyword evidence="4" id="KW-0560">Oxidoreductase</keyword>
<evidence type="ECO:0000256" key="2">
    <source>
        <dbReference type="ARBA" id="ARBA00022485"/>
    </source>
</evidence>
<name>A0A645GAN6_9ZZZZ</name>
<dbReference type="EC" id="1.1.99.-" evidence="4"/>
<keyword evidence="2" id="KW-0408">Iron</keyword>
<dbReference type="GO" id="GO:0051539">
    <property type="term" value="F:4 iron, 4 sulfur cluster binding"/>
    <property type="evidence" value="ECO:0007669"/>
    <property type="project" value="UniProtKB-KW"/>
</dbReference>